<dbReference type="Gene3D" id="3.40.630.30">
    <property type="match status" value="1"/>
</dbReference>
<dbReference type="CDD" id="cd15539">
    <property type="entry name" value="PHD1_AIRE"/>
    <property type="match status" value="1"/>
</dbReference>
<dbReference type="SUPFAM" id="SSF55729">
    <property type="entry name" value="Acyl-CoA N-acyltransferases (Nat)"/>
    <property type="match status" value="1"/>
</dbReference>
<feature type="region of interest" description="Disordered" evidence="7">
    <location>
        <begin position="335"/>
        <end position="366"/>
    </location>
</feature>
<dbReference type="OrthoDB" id="429143at2759"/>
<dbReference type="Pfam" id="PF22970">
    <property type="entry name" value="DUF7028"/>
    <property type="match status" value="1"/>
</dbReference>
<protein>
    <submittedName>
        <fullName evidence="9">Zinc finger protein</fullName>
    </submittedName>
</protein>
<dbReference type="GO" id="GO:0003714">
    <property type="term" value="F:transcription corepressor activity"/>
    <property type="evidence" value="ECO:0007669"/>
    <property type="project" value="InterPro"/>
</dbReference>
<evidence type="ECO:0000313" key="9">
    <source>
        <dbReference type="EMBL" id="OVA18856.1"/>
    </source>
</evidence>
<organism evidence="9 10">
    <name type="scientific">Macleaya cordata</name>
    <name type="common">Five-seeded plume-poppy</name>
    <name type="synonym">Bocconia cordata</name>
    <dbReference type="NCBI Taxonomy" id="56857"/>
    <lineage>
        <taxon>Eukaryota</taxon>
        <taxon>Viridiplantae</taxon>
        <taxon>Streptophyta</taxon>
        <taxon>Embryophyta</taxon>
        <taxon>Tracheophyta</taxon>
        <taxon>Spermatophyta</taxon>
        <taxon>Magnoliopsida</taxon>
        <taxon>Ranunculales</taxon>
        <taxon>Papaveraceae</taxon>
        <taxon>Papaveroideae</taxon>
        <taxon>Macleaya</taxon>
    </lineage>
</organism>
<dbReference type="InterPro" id="IPR042163">
    <property type="entry name" value="PHF12"/>
</dbReference>
<feature type="compositionally biased region" description="Polar residues" evidence="7">
    <location>
        <begin position="352"/>
        <end position="366"/>
    </location>
</feature>
<evidence type="ECO:0000259" key="8">
    <source>
        <dbReference type="PROSITE" id="PS50016"/>
    </source>
</evidence>
<dbReference type="InterPro" id="IPR056511">
    <property type="entry name" value="IDM1_C"/>
</dbReference>
<comment type="caution">
    <text evidence="9">The sequence shown here is derived from an EMBL/GenBank/DDBJ whole genome shotgun (WGS) entry which is preliminary data.</text>
</comment>
<feature type="domain" description="PHD-type" evidence="8">
    <location>
        <begin position="719"/>
        <end position="764"/>
    </location>
</feature>
<dbReference type="InterPro" id="IPR019787">
    <property type="entry name" value="Znf_PHD-finger"/>
</dbReference>
<dbReference type="GO" id="GO:0008270">
    <property type="term" value="F:zinc ion binding"/>
    <property type="evidence" value="ECO:0007669"/>
    <property type="project" value="UniProtKB-KW"/>
</dbReference>
<dbReference type="InterPro" id="IPR011011">
    <property type="entry name" value="Znf_FYVE_PHD"/>
</dbReference>
<gene>
    <name evidence="9" type="ORF">BVC80_8807g12</name>
</gene>
<keyword evidence="10" id="KW-1185">Reference proteome</keyword>
<feature type="compositionally biased region" description="Acidic residues" evidence="7">
    <location>
        <begin position="165"/>
        <end position="176"/>
    </location>
</feature>
<evidence type="ECO:0000256" key="6">
    <source>
        <dbReference type="PROSITE-ProRule" id="PRU00146"/>
    </source>
</evidence>
<sequence>MKEGARSDSPFGRMEKDAVPLSCLIVRKKGDKIGNGGSPLKQGVFENKKEKEKKRPRLILSDTDSDNDLLISPRRKVICGTNQSSNGSVNVVVKNNTLDSFKEMGTTETDRKRNKSEPIKCREDNKFHRNKVLEAGNGGKRSSLDVFEYNEDDLVDNKKMKMGYMDDDDGDDDDGTEMGRSRLLGSKWRELERESSRGIMIDNRRHSNCYRNSSSSFENNKGVDIFDNSRFKMNKDDSFCPVSTPRKKFEASCDEPIRIQGKNGVLKVMVSNKKKVGGSGTTYGHVEAEENRKAYRSAGPSNWKAQLHPSIYGEKKFLQNRRSVVVTEKNQINSKKISSTKNNKSHDFGTGDSETSLPLGSTNLKTNISKKGERNKEDLNLASELCVSTRRKGEVRRGAGTEKQILRDRIRRMLEKAGWTIDYRPRRNRNYHDAVYTNPSGTEYWSILNAYYALQKQCEDEDGDHNNSGTSSLFTPIPEEDLSQLTRQTRKKIEREERKKLKMHKAKETIKKKSSKNKHVKDSMNSNINEDKLNPLIRNSGKLLKVRRKENGFVSRSTKDFGKKQKPSFASNAHWLQGRKSKKQNGCALLVRSSKKGVNADDNDFIPSSGRLTVLSWLIDSGTVSLSEKVKYMNKRRTQTLLEGWITRDGIHCACCSKIVTVSKFEIHSGSKLRQPFQNIYVESGDSLLQCQLDAWNRQEESERSGFCFVDVNGDDPNDDTCGICADGGDLICCDGCPSTFHQSCLNIQVLPPGDWHCSNCSCKFCGLTGSDCQGDDSFISELLTCSLCEEKYHLPCMQQTNAGVIDSNNSCSSFCGPKCRELFEQLQKLLWVKHELEGGFSWTLIQRCDLDSDISPPGLLRKAECNSKLAVALTVMDECFFPIVDRRSGINLIHNVLYNCGSNFNRLNYSGFYTAVLERGDEIISAASIRIHGTRLAEMPFIGTRHIYRRQGMCRRLLNAIESALCSLKVEKLIIPAISELMHAWIKVFGFEALEESHKQEMRSLNMLVFPDTDLLQKLLLNNDFPDDNATDGTAMEAVELKSNDQITFERDKPEPHSSARPGIIVSGEGAQHGHEMNVEVITVQTGSRPPEETDKFPKSAPDTMLLHSSVIHHEKLEVENKLILEPAETDLQSSMEGAAGDVHEVNVTVAGVECHIHSLDNTHDVERKLEEDSHVVSDATHSAETILHASGEGILYDICEVKAEDVAGQTEPDFQVKSGTNGFCNSELPHDLPNFTSVLQNVLPRESNFVTFTVEQNLLASCKGTAHGIPAFKKELAAFESNGHAPDENCILETSVITKSLDKTECDSQVAI</sequence>
<proteinExistence type="predicted"/>
<dbReference type="Pfam" id="PF23209">
    <property type="entry name" value="IDM1_C"/>
    <property type="match status" value="1"/>
</dbReference>
<keyword evidence="3 6" id="KW-0863">Zinc-finger</keyword>
<dbReference type="PANTHER" id="PTHR46309:SF1">
    <property type="entry name" value="PHD FINGER PROTEIN 12"/>
    <property type="match status" value="1"/>
</dbReference>
<dbReference type="SUPFAM" id="SSF57903">
    <property type="entry name" value="FYVE/PHD zinc finger"/>
    <property type="match status" value="1"/>
</dbReference>
<dbReference type="SMART" id="SM00249">
    <property type="entry name" value="PHD"/>
    <property type="match status" value="2"/>
</dbReference>
<keyword evidence="5" id="KW-0539">Nucleus</keyword>
<name>A0A200R835_MACCD</name>
<dbReference type="GO" id="GO:0006357">
    <property type="term" value="P:regulation of transcription by RNA polymerase II"/>
    <property type="evidence" value="ECO:0007669"/>
    <property type="project" value="TreeGrafter"/>
</dbReference>
<evidence type="ECO:0000313" key="10">
    <source>
        <dbReference type="Proteomes" id="UP000195402"/>
    </source>
</evidence>
<dbReference type="GO" id="GO:0005634">
    <property type="term" value="C:nucleus"/>
    <property type="evidence" value="ECO:0007669"/>
    <property type="project" value="UniProtKB-SubCell"/>
</dbReference>
<dbReference type="FunCoup" id="A0A200R835">
    <property type="interactions" value="233"/>
</dbReference>
<dbReference type="Pfam" id="PF16135">
    <property type="entry name" value="TDBD"/>
    <property type="match status" value="1"/>
</dbReference>
<dbReference type="CDD" id="cd04301">
    <property type="entry name" value="NAT_SF"/>
    <property type="match status" value="1"/>
</dbReference>
<evidence type="ECO:0000256" key="2">
    <source>
        <dbReference type="ARBA" id="ARBA00022723"/>
    </source>
</evidence>
<evidence type="ECO:0000256" key="7">
    <source>
        <dbReference type="SAM" id="MobiDB-lite"/>
    </source>
</evidence>
<reference evidence="9 10" key="1">
    <citation type="journal article" date="2017" name="Mol. Plant">
        <title>The Genome of Medicinal Plant Macleaya cordata Provides New Insights into Benzylisoquinoline Alkaloids Metabolism.</title>
        <authorList>
            <person name="Liu X."/>
            <person name="Liu Y."/>
            <person name="Huang P."/>
            <person name="Ma Y."/>
            <person name="Qing Z."/>
            <person name="Tang Q."/>
            <person name="Cao H."/>
            <person name="Cheng P."/>
            <person name="Zheng Y."/>
            <person name="Yuan Z."/>
            <person name="Zhou Y."/>
            <person name="Liu J."/>
            <person name="Tang Z."/>
            <person name="Zhuo Y."/>
            <person name="Zhang Y."/>
            <person name="Yu L."/>
            <person name="Huang J."/>
            <person name="Yang P."/>
            <person name="Peng Q."/>
            <person name="Zhang J."/>
            <person name="Jiang W."/>
            <person name="Zhang Z."/>
            <person name="Lin K."/>
            <person name="Ro D.K."/>
            <person name="Chen X."/>
            <person name="Xiong X."/>
            <person name="Shang Y."/>
            <person name="Huang S."/>
            <person name="Zeng J."/>
        </authorList>
    </citation>
    <scope>NUCLEOTIDE SEQUENCE [LARGE SCALE GENOMIC DNA]</scope>
    <source>
        <strain evidence="10">cv. BLH2017</strain>
        <tissue evidence="9">Root</tissue>
    </source>
</reference>
<dbReference type="InterPro" id="IPR054292">
    <property type="entry name" value="DUF7028"/>
</dbReference>
<dbReference type="Gene3D" id="3.30.40.10">
    <property type="entry name" value="Zinc/RING finger domain, C3HC4 (zinc finger)"/>
    <property type="match status" value="1"/>
</dbReference>
<dbReference type="EMBL" id="MVGT01000385">
    <property type="protein sequence ID" value="OVA18856.1"/>
    <property type="molecule type" value="Genomic_DNA"/>
</dbReference>
<dbReference type="PANTHER" id="PTHR46309">
    <property type="entry name" value="PHD FINGER PROTEIN 12"/>
    <property type="match status" value="1"/>
</dbReference>
<feature type="region of interest" description="Disordered" evidence="7">
    <location>
        <begin position="460"/>
        <end position="533"/>
    </location>
</feature>
<feature type="region of interest" description="Disordered" evidence="7">
    <location>
        <begin position="29"/>
        <end position="53"/>
    </location>
</feature>
<feature type="region of interest" description="Disordered" evidence="7">
    <location>
        <begin position="161"/>
        <end position="181"/>
    </location>
</feature>
<evidence type="ECO:0000256" key="1">
    <source>
        <dbReference type="ARBA" id="ARBA00004123"/>
    </source>
</evidence>
<accession>A0A200R835</accession>
<keyword evidence="4" id="KW-0862">Zinc</keyword>
<evidence type="ECO:0000256" key="5">
    <source>
        <dbReference type="ARBA" id="ARBA00023242"/>
    </source>
</evidence>
<keyword evidence="2" id="KW-0479">Metal-binding</keyword>
<dbReference type="InterPro" id="IPR016181">
    <property type="entry name" value="Acyl_CoA_acyltransferase"/>
</dbReference>
<dbReference type="Proteomes" id="UP000195402">
    <property type="component" value="Unassembled WGS sequence"/>
</dbReference>
<dbReference type="Pfam" id="PF00628">
    <property type="entry name" value="PHD"/>
    <property type="match status" value="1"/>
</dbReference>
<dbReference type="STRING" id="56857.A0A200R835"/>
<comment type="subcellular location">
    <subcellularLocation>
        <location evidence="1">Nucleus</location>
    </subcellularLocation>
</comment>
<evidence type="ECO:0000256" key="3">
    <source>
        <dbReference type="ARBA" id="ARBA00022771"/>
    </source>
</evidence>
<dbReference type="InParanoid" id="A0A200R835"/>
<dbReference type="InterPro" id="IPR001965">
    <property type="entry name" value="Znf_PHD"/>
</dbReference>
<dbReference type="InterPro" id="IPR013083">
    <property type="entry name" value="Znf_RING/FYVE/PHD"/>
</dbReference>
<dbReference type="InterPro" id="IPR032308">
    <property type="entry name" value="TDBD"/>
</dbReference>
<dbReference type="OMA" id="DGNLHDQ"/>
<evidence type="ECO:0000256" key="4">
    <source>
        <dbReference type="ARBA" id="ARBA00022833"/>
    </source>
</evidence>
<dbReference type="PROSITE" id="PS50016">
    <property type="entry name" value="ZF_PHD_2"/>
    <property type="match status" value="1"/>
</dbReference>